<dbReference type="Pfam" id="PF01957">
    <property type="entry name" value="NfeD"/>
    <property type="match status" value="1"/>
</dbReference>
<dbReference type="InterPro" id="IPR012340">
    <property type="entry name" value="NA-bd_OB-fold"/>
</dbReference>
<feature type="transmembrane region" description="Helical" evidence="1">
    <location>
        <begin position="62"/>
        <end position="78"/>
    </location>
</feature>
<sequence>MKQSQFQTPNTPDISLSLIGIVVGVVIGIYIANLPLAIIFTAICVSLILVVFRSFEISNQPSSAIIIAFLILPLLTVIDPDLVIPVQDLMIIILGIALGLLIILGHLGAGFDESSLILAALFLFLNYISYEIDNSGRLNLIIIWIFFAFIALLTYYLIKNIPDTPLGVSYVGKEGVVLVSMFPEGKVQIADEIWKAKAIGDPIVKGTRIKVLE</sequence>
<dbReference type="InterPro" id="IPR002810">
    <property type="entry name" value="NfeD-like_C"/>
</dbReference>
<evidence type="ECO:0000256" key="1">
    <source>
        <dbReference type="SAM" id="Phobius"/>
    </source>
</evidence>
<keyword evidence="1" id="KW-1133">Transmembrane helix</keyword>
<feature type="transmembrane region" description="Helical" evidence="1">
    <location>
        <begin position="37"/>
        <end position="55"/>
    </location>
</feature>
<reference evidence="3" key="1">
    <citation type="journal article" date="2015" name="Nature">
        <title>Complex archaea that bridge the gap between prokaryotes and eukaryotes.</title>
        <authorList>
            <person name="Spang A."/>
            <person name="Saw J.H."/>
            <person name="Jorgensen S.L."/>
            <person name="Zaremba-Niedzwiedzka K."/>
            <person name="Martijn J."/>
            <person name="Lind A.E."/>
            <person name="van Eijk R."/>
            <person name="Schleper C."/>
            <person name="Guy L."/>
            <person name="Ettema T.J."/>
        </authorList>
    </citation>
    <scope>NUCLEOTIDE SEQUENCE</scope>
</reference>
<feature type="transmembrane region" description="Helical" evidence="1">
    <location>
        <begin position="12"/>
        <end position="31"/>
    </location>
</feature>
<feature type="transmembrane region" description="Helical" evidence="1">
    <location>
        <begin position="90"/>
        <end position="109"/>
    </location>
</feature>
<gene>
    <name evidence="3" type="ORF">LCGC14_2302580</name>
</gene>
<keyword evidence="1" id="KW-0812">Transmembrane</keyword>
<feature type="transmembrane region" description="Helical" evidence="1">
    <location>
        <begin position="138"/>
        <end position="158"/>
    </location>
</feature>
<feature type="transmembrane region" description="Helical" evidence="1">
    <location>
        <begin position="116"/>
        <end position="132"/>
    </location>
</feature>
<evidence type="ECO:0000313" key="3">
    <source>
        <dbReference type="EMBL" id="KKL50731.1"/>
    </source>
</evidence>
<feature type="non-terminal residue" evidence="3">
    <location>
        <position position="213"/>
    </location>
</feature>
<dbReference type="EMBL" id="LAZR01032493">
    <property type="protein sequence ID" value="KKL50731.1"/>
    <property type="molecule type" value="Genomic_DNA"/>
</dbReference>
<comment type="caution">
    <text evidence="3">The sequence shown here is derived from an EMBL/GenBank/DDBJ whole genome shotgun (WGS) entry which is preliminary data.</text>
</comment>
<dbReference type="Gene3D" id="2.40.50.140">
    <property type="entry name" value="Nucleic acid-binding proteins"/>
    <property type="match status" value="1"/>
</dbReference>
<name>A0A0F9DAH4_9ZZZZ</name>
<dbReference type="AlphaFoldDB" id="A0A0F9DAH4"/>
<accession>A0A0F9DAH4</accession>
<organism evidence="3">
    <name type="scientific">marine sediment metagenome</name>
    <dbReference type="NCBI Taxonomy" id="412755"/>
    <lineage>
        <taxon>unclassified sequences</taxon>
        <taxon>metagenomes</taxon>
        <taxon>ecological metagenomes</taxon>
    </lineage>
</organism>
<keyword evidence="1" id="KW-0472">Membrane</keyword>
<proteinExistence type="predicted"/>
<evidence type="ECO:0000259" key="2">
    <source>
        <dbReference type="Pfam" id="PF01957"/>
    </source>
</evidence>
<feature type="domain" description="NfeD-like C-terminal" evidence="2">
    <location>
        <begin position="169"/>
        <end position="212"/>
    </location>
</feature>
<protein>
    <recommendedName>
        <fullName evidence="2">NfeD-like C-terminal domain-containing protein</fullName>
    </recommendedName>
</protein>